<accession>A0A6J5JLD4</accession>
<dbReference type="EMBL" id="CABWIL020000032">
    <property type="protein sequence ID" value="CAB3972290.1"/>
    <property type="molecule type" value="Genomic_DNA"/>
</dbReference>
<proteinExistence type="predicted"/>
<organism evidence="1 2">
    <name type="scientific">Burkholderia aenigmatica</name>
    <dbReference type="NCBI Taxonomy" id="2015348"/>
    <lineage>
        <taxon>Bacteria</taxon>
        <taxon>Pseudomonadati</taxon>
        <taxon>Pseudomonadota</taxon>
        <taxon>Betaproteobacteria</taxon>
        <taxon>Burkholderiales</taxon>
        <taxon>Burkholderiaceae</taxon>
        <taxon>Burkholderia</taxon>
        <taxon>Burkholderia cepacia complex</taxon>
    </lineage>
</organism>
<dbReference type="Proteomes" id="UP000494301">
    <property type="component" value="Unassembled WGS sequence"/>
</dbReference>
<evidence type="ECO:0000313" key="2">
    <source>
        <dbReference type="Proteomes" id="UP000494301"/>
    </source>
</evidence>
<name>A0A6J5JLD4_9BURK</name>
<gene>
    <name evidence="1" type="ORF">BLA3211_06894</name>
</gene>
<reference evidence="1 2" key="1">
    <citation type="submission" date="2020-04" db="EMBL/GenBank/DDBJ databases">
        <authorList>
            <person name="Depoorter E."/>
        </authorList>
    </citation>
    <scope>NUCLEOTIDE SEQUENCE [LARGE SCALE GENOMIC DNA]</scope>
    <source>
        <strain evidence="1 2">BCC0217</strain>
    </source>
</reference>
<protein>
    <submittedName>
        <fullName evidence="1">Uncharacterized protein</fullName>
    </submittedName>
</protein>
<evidence type="ECO:0000313" key="1">
    <source>
        <dbReference type="EMBL" id="CAB3972290.1"/>
    </source>
</evidence>
<sequence length="97" mass="11090">MALTPEKREALKIARRRIATKCDDYICHALSYVCINCPGLTVAAVELKKYIGEQLGNPFIGLEAWQGRNGFPDRSLAQLRRDRLAWIDWMLDEPKEA</sequence>
<dbReference type="AlphaFoldDB" id="A0A6J5JLD4"/>
<dbReference type="RefSeq" id="WP_175223104.1">
    <property type="nucleotide sequence ID" value="NZ_CABWIL020000032.1"/>
</dbReference>